<keyword evidence="3" id="KW-1185">Reference proteome</keyword>
<feature type="signal peptide" evidence="1">
    <location>
        <begin position="1"/>
        <end position="19"/>
    </location>
</feature>
<evidence type="ECO:0000313" key="3">
    <source>
        <dbReference type="Proteomes" id="UP000064893"/>
    </source>
</evidence>
<dbReference type="KEGG" id="blq:L21SP5_01191"/>
<feature type="chain" id="PRO_5006599224" evidence="1">
    <location>
        <begin position="20"/>
        <end position="542"/>
    </location>
</feature>
<keyword evidence="1" id="KW-0732">Signal</keyword>
<protein>
    <submittedName>
        <fullName evidence="2">Uncharacterized protein</fullName>
    </submittedName>
</protein>
<dbReference type="OrthoDB" id="5480631at2"/>
<reference evidence="2 3" key="1">
    <citation type="submission" date="2015-11" db="EMBL/GenBank/DDBJ databases">
        <title>Description and complete genome sequence of a novel strain predominating in hypersaline microbial mats and representing a new family of the Bacteriodetes phylum.</title>
        <authorList>
            <person name="Spring S."/>
            <person name="Bunk B."/>
            <person name="Sproer C."/>
            <person name="Klenk H.-P."/>
        </authorList>
    </citation>
    <scope>NUCLEOTIDE SEQUENCE [LARGE SCALE GENOMIC DNA]</scope>
    <source>
        <strain evidence="2 3">L21-Spi-D4</strain>
    </source>
</reference>
<name>A0A0S2HXR7_9BACT</name>
<gene>
    <name evidence="2" type="ORF">L21SP5_01191</name>
</gene>
<dbReference type="STRING" id="1307839.L21SP5_01191"/>
<dbReference type="InterPro" id="IPR046070">
    <property type="entry name" value="DUF6029"/>
</dbReference>
<dbReference type="AlphaFoldDB" id="A0A0S2HXR7"/>
<sequence precursor="true">MRKIFLLSLVVILPMVVMAQKQDRPKGRLSGNFNMEAWYYLKDSVIGTKVPPEKTLMNGYANFRYDYGNFTAGMRFEGYLNTLQGFEKGYDGTGIPYRFLSYKNEELEFTVGNFYDQFGNGLVLRAWEDKNLGYDNAFEGIHVKYNPYKGVYFKGLYGRQRVFFDLGEGIVRGFDGEININQLFDTLKYAKTRFIIGGSIVSKYQKDENVQYNLPENVASFAGRFNFQHGMFSLKGEYAHKVNDPSADNGMIYKDGDALLVNSTWSKGSFGAMLSGKWVDNMSFRSDYQAVDKNLLINYLPAVTQNHTYALTAMYPYATQLTGEAGAQGEFYYRIKRKTALGGKYGTLITLNYSRVHDIERNTEGLDNDTLGYKDKFLAISDDLLYDDFNLKIERKFSRKFKGVLIGQYVSYNKQFIEGKGGVVYAKNGVLDLSYRIKRRHTLRLEQQILMTEQDRGDWYSVMLEYTISPHWFFSVMDQYNYGNDHKDLRVHYYTLSMGYNKGGNRVQLNFGKQREGIVCVGGVCRQVPSAYGAYVTLTSTF</sequence>
<dbReference type="Proteomes" id="UP000064893">
    <property type="component" value="Chromosome"/>
</dbReference>
<accession>A0A0S2HXR7</accession>
<evidence type="ECO:0000313" key="2">
    <source>
        <dbReference type="EMBL" id="ALO14846.1"/>
    </source>
</evidence>
<proteinExistence type="predicted"/>
<dbReference type="EMBL" id="CP013118">
    <property type="protein sequence ID" value="ALO14846.1"/>
    <property type="molecule type" value="Genomic_DNA"/>
</dbReference>
<dbReference type="RefSeq" id="WP_057952360.1">
    <property type="nucleotide sequence ID" value="NZ_CP013118.1"/>
</dbReference>
<organism evidence="2 3">
    <name type="scientific">Salinivirga cyanobacteriivorans</name>
    <dbReference type="NCBI Taxonomy" id="1307839"/>
    <lineage>
        <taxon>Bacteria</taxon>
        <taxon>Pseudomonadati</taxon>
        <taxon>Bacteroidota</taxon>
        <taxon>Bacteroidia</taxon>
        <taxon>Bacteroidales</taxon>
        <taxon>Salinivirgaceae</taxon>
        <taxon>Salinivirga</taxon>
    </lineage>
</organism>
<dbReference type="Pfam" id="PF19494">
    <property type="entry name" value="DUF6029"/>
    <property type="match status" value="1"/>
</dbReference>
<evidence type="ECO:0000256" key="1">
    <source>
        <dbReference type="SAM" id="SignalP"/>
    </source>
</evidence>